<evidence type="ECO:0000313" key="2">
    <source>
        <dbReference type="EMBL" id="GGA05291.1"/>
    </source>
</evidence>
<feature type="transmembrane region" description="Helical" evidence="1">
    <location>
        <begin position="64"/>
        <end position="84"/>
    </location>
</feature>
<dbReference type="Proteomes" id="UP000628017">
    <property type="component" value="Unassembled WGS sequence"/>
</dbReference>
<reference evidence="2" key="2">
    <citation type="submission" date="2020-09" db="EMBL/GenBank/DDBJ databases">
        <authorList>
            <person name="Sun Q."/>
            <person name="Zhou Y."/>
        </authorList>
    </citation>
    <scope>NUCLEOTIDE SEQUENCE</scope>
    <source>
        <strain evidence="2">CGMCC 1.15880</strain>
    </source>
</reference>
<keyword evidence="1" id="KW-0812">Transmembrane</keyword>
<keyword evidence="1" id="KW-0472">Membrane</keyword>
<reference evidence="2" key="1">
    <citation type="journal article" date="2014" name="Int. J. Syst. Evol. Microbiol.">
        <title>Complete genome sequence of Corynebacterium casei LMG S-19264T (=DSM 44701T), isolated from a smear-ripened cheese.</title>
        <authorList>
            <consortium name="US DOE Joint Genome Institute (JGI-PGF)"/>
            <person name="Walter F."/>
            <person name="Albersmeier A."/>
            <person name="Kalinowski J."/>
            <person name="Ruckert C."/>
        </authorList>
    </citation>
    <scope>NUCLEOTIDE SEQUENCE</scope>
    <source>
        <strain evidence="2">CGMCC 1.15880</strain>
    </source>
</reference>
<keyword evidence="1" id="KW-1133">Transmembrane helix</keyword>
<accession>A0A916QQ99</accession>
<dbReference type="RefSeq" id="WP_188669887.1">
    <property type="nucleotide sequence ID" value="NZ_BMKA01000001.1"/>
</dbReference>
<dbReference type="EMBL" id="BMKA01000001">
    <property type="protein sequence ID" value="GGA05291.1"/>
    <property type="molecule type" value="Genomic_DNA"/>
</dbReference>
<feature type="transmembrane region" description="Helical" evidence="1">
    <location>
        <begin position="96"/>
        <end position="117"/>
    </location>
</feature>
<keyword evidence="3" id="KW-1185">Reference proteome</keyword>
<protein>
    <submittedName>
        <fullName evidence="2">Uncharacterized protein</fullName>
    </submittedName>
</protein>
<gene>
    <name evidence="2" type="ORF">GCM10011498_01080</name>
</gene>
<evidence type="ECO:0000256" key="1">
    <source>
        <dbReference type="SAM" id="Phobius"/>
    </source>
</evidence>
<sequence length="119" mass="12799">MKNLILTLVVAVLVPVGFALLGGTRALGAHIWWDVQTILIGAPIGLVLGFGASWLPYRRTKGIFAFLILLALSFAIAKYGQITFANSYGEDAFAGAAWYFGWIATGAFTSATLFTALRR</sequence>
<evidence type="ECO:0000313" key="3">
    <source>
        <dbReference type="Proteomes" id="UP000628017"/>
    </source>
</evidence>
<dbReference type="AlphaFoldDB" id="A0A916QQ99"/>
<proteinExistence type="predicted"/>
<name>A0A916QQ99_9RHOB</name>
<comment type="caution">
    <text evidence="2">The sequence shown here is derived from an EMBL/GenBank/DDBJ whole genome shotgun (WGS) entry which is preliminary data.</text>
</comment>
<feature type="transmembrane region" description="Helical" evidence="1">
    <location>
        <begin position="38"/>
        <end position="57"/>
    </location>
</feature>
<organism evidence="2 3">
    <name type="scientific">Neptunicoccus cionae</name>
    <dbReference type="NCBI Taxonomy" id="2035344"/>
    <lineage>
        <taxon>Bacteria</taxon>
        <taxon>Pseudomonadati</taxon>
        <taxon>Pseudomonadota</taxon>
        <taxon>Alphaproteobacteria</taxon>
        <taxon>Rhodobacterales</taxon>
        <taxon>Paracoccaceae</taxon>
        <taxon>Neptunicoccus</taxon>
    </lineage>
</organism>